<reference evidence="2 3" key="1">
    <citation type="submission" date="2017-06" db="EMBL/GenBank/DDBJ databases">
        <title>Genome sequencing of cyanobaciteial culture collection at National Institute for Environmental Studies (NIES).</title>
        <authorList>
            <person name="Hirose Y."/>
            <person name="Shimura Y."/>
            <person name="Fujisawa T."/>
            <person name="Nakamura Y."/>
            <person name="Kawachi M."/>
        </authorList>
    </citation>
    <scope>NUCLEOTIDE SEQUENCE [LARGE SCALE GENOMIC DNA]</scope>
    <source>
        <strain evidence="2 3">NIES-2135</strain>
    </source>
</reference>
<evidence type="ECO:0000313" key="2">
    <source>
        <dbReference type="EMBL" id="BAY54676.1"/>
    </source>
</evidence>
<evidence type="ECO:0000313" key="3">
    <source>
        <dbReference type="Proteomes" id="UP000217895"/>
    </source>
</evidence>
<keyword evidence="3" id="KW-1185">Reference proteome</keyword>
<organism evidence="2 3">
    <name type="scientific">Leptolyngbya boryana NIES-2135</name>
    <dbReference type="NCBI Taxonomy" id="1973484"/>
    <lineage>
        <taxon>Bacteria</taxon>
        <taxon>Bacillati</taxon>
        <taxon>Cyanobacteriota</taxon>
        <taxon>Cyanophyceae</taxon>
        <taxon>Leptolyngbyales</taxon>
        <taxon>Leptolyngbyaceae</taxon>
        <taxon>Leptolyngbya group</taxon>
        <taxon>Leptolyngbya</taxon>
    </lineage>
</organism>
<dbReference type="EMBL" id="AP018203">
    <property type="protein sequence ID" value="BAY54676.1"/>
    <property type="molecule type" value="Genomic_DNA"/>
</dbReference>
<protein>
    <submittedName>
        <fullName evidence="2">Uncharacterized protein</fullName>
    </submittedName>
</protein>
<dbReference type="AlphaFoldDB" id="A0A1Z4JD62"/>
<keyword evidence="1" id="KW-1133">Transmembrane helix</keyword>
<sequence>MQNQHLQSISKFFTLSTLAMTIACTGSIPLILSSPSSVHAETRQQSVDSVTDWLFGNLNPGLNRRRLQHYEHGYIREWNAIRRVIDQGGLRYSKVGPNGGACGEPDWTFPNKDEALKERLADAVFHSRYPGRRGAPIRPNERAAMREWVKIKNSMSVAYC</sequence>
<keyword evidence="1" id="KW-0812">Transmembrane</keyword>
<gene>
    <name evidence="2" type="ORF">NIES2135_14940</name>
</gene>
<dbReference type="Proteomes" id="UP000217895">
    <property type="component" value="Chromosome"/>
</dbReference>
<accession>A0A1Z4JD62</accession>
<name>A0A1Z4JD62_LEPBY</name>
<evidence type="ECO:0000256" key="1">
    <source>
        <dbReference type="SAM" id="Phobius"/>
    </source>
</evidence>
<proteinExistence type="predicted"/>
<keyword evidence="1" id="KW-0472">Membrane</keyword>
<feature type="transmembrane region" description="Helical" evidence="1">
    <location>
        <begin position="12"/>
        <end position="32"/>
    </location>
</feature>